<accession>A0ABM2Z413</accession>
<evidence type="ECO:0000256" key="1">
    <source>
        <dbReference type="SAM" id="MobiDB-lite"/>
    </source>
</evidence>
<proteinExistence type="predicted"/>
<keyword evidence="2" id="KW-1185">Reference proteome</keyword>
<dbReference type="Proteomes" id="UP000818029">
    <property type="component" value="Chromosome A11"/>
</dbReference>
<protein>
    <submittedName>
        <fullName evidence="3">Uncharacterized protein</fullName>
    </submittedName>
</protein>
<sequence>MQKDLNWRYTNHGLNGTVSIALKSHNRAPHSAEPPSSSPFSNPKSSLKLPISLPFAAANRFRVGENAFQPFSLLLASILTKQEEIHGMLLRCGCAGARVQVVREGCTEVRRGSYGGVLEARAAVFLAARVLPCFQTLGHLG</sequence>
<evidence type="ECO:0000313" key="3">
    <source>
        <dbReference type="RefSeq" id="XP_040937445.1"/>
    </source>
</evidence>
<feature type="region of interest" description="Disordered" evidence="1">
    <location>
        <begin position="25"/>
        <end position="45"/>
    </location>
</feature>
<dbReference type="GeneID" id="107922800"/>
<reference evidence="2" key="1">
    <citation type="journal article" date="2020" name="Nat. Genet.">
        <title>Genomic diversifications of five Gossypium allopolyploid species and their impact on cotton improvement.</title>
        <authorList>
            <person name="Chen Z.J."/>
            <person name="Sreedasyam A."/>
            <person name="Ando A."/>
            <person name="Song Q."/>
            <person name="De Santiago L.M."/>
            <person name="Hulse-Kemp A.M."/>
            <person name="Ding M."/>
            <person name="Ye W."/>
            <person name="Kirkbride R.C."/>
            <person name="Jenkins J."/>
            <person name="Plott C."/>
            <person name="Lovell J."/>
            <person name="Lin Y.M."/>
            <person name="Vaughn R."/>
            <person name="Liu B."/>
            <person name="Simpson S."/>
            <person name="Scheffler B.E."/>
            <person name="Wen L."/>
            <person name="Saski C.A."/>
            <person name="Grover C.E."/>
            <person name="Hu G."/>
            <person name="Conover J.L."/>
            <person name="Carlson J.W."/>
            <person name="Shu S."/>
            <person name="Boston L.B."/>
            <person name="Williams M."/>
            <person name="Peterson D.G."/>
            <person name="McGee K."/>
            <person name="Jones D.C."/>
            <person name="Wendel J.F."/>
            <person name="Stelly D.M."/>
            <person name="Grimwood J."/>
            <person name="Schmutz J."/>
        </authorList>
    </citation>
    <scope>NUCLEOTIDE SEQUENCE [LARGE SCALE GENOMIC DNA]</scope>
    <source>
        <strain evidence="2">cv. TM-1</strain>
    </source>
</reference>
<gene>
    <name evidence="3" type="primary">LOC107922800</name>
</gene>
<organism evidence="2 3">
    <name type="scientific">Gossypium hirsutum</name>
    <name type="common">Upland cotton</name>
    <name type="synonym">Gossypium mexicanum</name>
    <dbReference type="NCBI Taxonomy" id="3635"/>
    <lineage>
        <taxon>Eukaryota</taxon>
        <taxon>Viridiplantae</taxon>
        <taxon>Streptophyta</taxon>
        <taxon>Embryophyta</taxon>
        <taxon>Tracheophyta</taxon>
        <taxon>Spermatophyta</taxon>
        <taxon>Magnoliopsida</taxon>
        <taxon>eudicotyledons</taxon>
        <taxon>Gunneridae</taxon>
        <taxon>Pentapetalae</taxon>
        <taxon>rosids</taxon>
        <taxon>malvids</taxon>
        <taxon>Malvales</taxon>
        <taxon>Malvaceae</taxon>
        <taxon>Malvoideae</taxon>
        <taxon>Gossypium</taxon>
    </lineage>
</organism>
<dbReference type="RefSeq" id="XP_040937445.1">
    <property type="nucleotide sequence ID" value="XM_041081511.1"/>
</dbReference>
<evidence type="ECO:0000313" key="2">
    <source>
        <dbReference type="Proteomes" id="UP000818029"/>
    </source>
</evidence>
<reference evidence="3" key="2">
    <citation type="submission" date="2025-08" db="UniProtKB">
        <authorList>
            <consortium name="RefSeq"/>
        </authorList>
    </citation>
    <scope>IDENTIFICATION</scope>
</reference>
<name>A0ABM2Z413_GOSHI</name>
<feature type="compositionally biased region" description="Low complexity" evidence="1">
    <location>
        <begin position="29"/>
        <end position="45"/>
    </location>
</feature>